<comment type="caution">
    <text evidence="2">The sequence shown here is derived from an EMBL/GenBank/DDBJ whole genome shotgun (WGS) entry which is preliminary data.</text>
</comment>
<keyword evidence="3" id="KW-1185">Reference proteome</keyword>
<dbReference type="EMBL" id="BDIP01002931">
    <property type="protein sequence ID" value="GIQ87036.1"/>
    <property type="molecule type" value="Genomic_DNA"/>
</dbReference>
<organism evidence="2 3">
    <name type="scientific">Kipferlia bialata</name>
    <dbReference type="NCBI Taxonomy" id="797122"/>
    <lineage>
        <taxon>Eukaryota</taxon>
        <taxon>Metamonada</taxon>
        <taxon>Carpediemonas-like organisms</taxon>
        <taxon>Kipferlia</taxon>
    </lineage>
</organism>
<name>A0A9K3D2Y0_9EUKA</name>
<evidence type="ECO:0000313" key="3">
    <source>
        <dbReference type="Proteomes" id="UP000265618"/>
    </source>
</evidence>
<dbReference type="Proteomes" id="UP000265618">
    <property type="component" value="Unassembled WGS sequence"/>
</dbReference>
<keyword evidence="1" id="KW-0732">Signal</keyword>
<proteinExistence type="predicted"/>
<feature type="non-terminal residue" evidence="2">
    <location>
        <position position="1"/>
    </location>
</feature>
<gene>
    <name evidence="2" type="ORF">KIPB_008996</name>
</gene>
<reference evidence="2 3" key="1">
    <citation type="journal article" date="2018" name="PLoS ONE">
        <title>The draft genome of Kipferlia bialata reveals reductive genome evolution in fornicate parasites.</title>
        <authorList>
            <person name="Tanifuji G."/>
            <person name="Takabayashi S."/>
            <person name="Kume K."/>
            <person name="Takagi M."/>
            <person name="Nakayama T."/>
            <person name="Kamikawa R."/>
            <person name="Inagaki Y."/>
            <person name="Hashimoto T."/>
        </authorList>
    </citation>
    <scope>NUCLEOTIDE SEQUENCE [LARGE SCALE GENOMIC DNA]</scope>
    <source>
        <strain evidence="2">NY0173</strain>
    </source>
</reference>
<dbReference type="OrthoDB" id="10668290at2759"/>
<feature type="signal peptide" evidence="1">
    <location>
        <begin position="1"/>
        <end position="18"/>
    </location>
</feature>
<protein>
    <submittedName>
        <fullName evidence="2">Uncharacterized protein</fullName>
    </submittedName>
</protein>
<feature type="chain" id="PRO_5039933315" evidence="1">
    <location>
        <begin position="19"/>
        <end position="243"/>
    </location>
</feature>
<evidence type="ECO:0000313" key="2">
    <source>
        <dbReference type="EMBL" id="GIQ87036.1"/>
    </source>
</evidence>
<dbReference type="AlphaFoldDB" id="A0A9K3D2Y0"/>
<sequence>MAFFSLLLALFLTSVALADVVCPVTHSYVPGFDPIPVPSPAANFFVDEQQHALCMDIEVAYDPDAAIVLGFSPFGTSRNDVDPVGKCENRYSDTGVWTEPYIPDTAALLDATSSVKWPDSVNAGDWTRSINSCSTVTYSTCLSLDDFEGLCKISGKSPFTVISSPPYFAYSGSVYVTYVYQEDPTDDDSDIVHQEIEIASVEVCRVDSKKAFPRHCTFYAHQVDKGYHTILSYSGCLNVHRNK</sequence>
<accession>A0A9K3D2Y0</accession>
<evidence type="ECO:0000256" key="1">
    <source>
        <dbReference type="SAM" id="SignalP"/>
    </source>
</evidence>